<proteinExistence type="predicted"/>
<evidence type="ECO:0000313" key="5">
    <source>
        <dbReference type="EMBL" id="MBB6072489.1"/>
    </source>
</evidence>
<evidence type="ECO:0000256" key="1">
    <source>
        <dbReference type="ARBA" id="ARBA00023015"/>
    </source>
</evidence>
<evidence type="ECO:0000256" key="3">
    <source>
        <dbReference type="ARBA" id="ARBA00023163"/>
    </source>
</evidence>
<dbReference type="InterPro" id="IPR036390">
    <property type="entry name" value="WH_DNA-bd_sf"/>
</dbReference>
<dbReference type="InterPro" id="IPR011991">
    <property type="entry name" value="ArsR-like_HTH"/>
</dbReference>
<dbReference type="InterPro" id="IPR001845">
    <property type="entry name" value="HTH_ArsR_DNA-bd_dom"/>
</dbReference>
<sequence length="121" mass="12741">MTVAAPPLSAKAKLFRGLADPSRLSLLEALRDGARNVADLVSATGLSQPGVSNHLACLLECGLVQRQPRGRFVYYALSDERVEVLLQSAELLLEGSAAGVSTCSRCASRELDNSLIPTSAS</sequence>
<dbReference type="RefSeq" id="WP_170038249.1">
    <property type="nucleotide sequence ID" value="NZ_JABDTL010000002.1"/>
</dbReference>
<feature type="domain" description="HTH arsR-type" evidence="4">
    <location>
        <begin position="3"/>
        <end position="97"/>
    </location>
</feature>
<dbReference type="GO" id="GO:0003700">
    <property type="term" value="F:DNA-binding transcription factor activity"/>
    <property type="evidence" value="ECO:0007669"/>
    <property type="project" value="InterPro"/>
</dbReference>
<dbReference type="InterPro" id="IPR036388">
    <property type="entry name" value="WH-like_DNA-bd_sf"/>
</dbReference>
<keyword evidence="1" id="KW-0805">Transcription regulation</keyword>
<dbReference type="GO" id="GO:0003677">
    <property type="term" value="F:DNA binding"/>
    <property type="evidence" value="ECO:0007669"/>
    <property type="project" value="UniProtKB-KW"/>
</dbReference>
<dbReference type="InterPro" id="IPR051081">
    <property type="entry name" value="HTH_MetalResp_TranReg"/>
</dbReference>
<dbReference type="NCBIfam" id="NF033788">
    <property type="entry name" value="HTH_metalloreg"/>
    <property type="match status" value="1"/>
</dbReference>
<dbReference type="PANTHER" id="PTHR33154">
    <property type="entry name" value="TRANSCRIPTIONAL REGULATOR, ARSR FAMILY"/>
    <property type="match status" value="1"/>
</dbReference>
<keyword evidence="2 5" id="KW-0238">DNA-binding</keyword>
<dbReference type="SUPFAM" id="SSF46785">
    <property type="entry name" value="Winged helix' DNA-binding domain"/>
    <property type="match status" value="1"/>
</dbReference>
<name>A0A841H3W1_9BACT</name>
<dbReference type="PANTHER" id="PTHR33154:SF36">
    <property type="entry name" value="TRANSCRIPTIONAL REGULATOR"/>
    <property type="match status" value="1"/>
</dbReference>
<evidence type="ECO:0000256" key="2">
    <source>
        <dbReference type="ARBA" id="ARBA00023125"/>
    </source>
</evidence>
<accession>A0A841H3W1</accession>
<keyword evidence="3" id="KW-0804">Transcription</keyword>
<organism evidence="5 6">
    <name type="scientific">Longimicrobium terrae</name>
    <dbReference type="NCBI Taxonomy" id="1639882"/>
    <lineage>
        <taxon>Bacteria</taxon>
        <taxon>Pseudomonadati</taxon>
        <taxon>Gemmatimonadota</taxon>
        <taxon>Longimicrobiia</taxon>
        <taxon>Longimicrobiales</taxon>
        <taxon>Longimicrobiaceae</taxon>
        <taxon>Longimicrobium</taxon>
    </lineage>
</organism>
<reference evidence="5 6" key="1">
    <citation type="submission" date="2020-08" db="EMBL/GenBank/DDBJ databases">
        <title>Genomic Encyclopedia of Type Strains, Phase IV (KMG-IV): sequencing the most valuable type-strain genomes for metagenomic binning, comparative biology and taxonomic classification.</title>
        <authorList>
            <person name="Goeker M."/>
        </authorList>
    </citation>
    <scope>NUCLEOTIDE SEQUENCE [LARGE SCALE GENOMIC DNA]</scope>
    <source>
        <strain evidence="5 6">DSM 29007</strain>
    </source>
</reference>
<dbReference type="Proteomes" id="UP000582837">
    <property type="component" value="Unassembled WGS sequence"/>
</dbReference>
<dbReference type="CDD" id="cd00090">
    <property type="entry name" value="HTH_ARSR"/>
    <property type="match status" value="1"/>
</dbReference>
<comment type="caution">
    <text evidence="5">The sequence shown here is derived from an EMBL/GenBank/DDBJ whole genome shotgun (WGS) entry which is preliminary data.</text>
</comment>
<dbReference type="Gene3D" id="1.10.10.10">
    <property type="entry name" value="Winged helix-like DNA-binding domain superfamily/Winged helix DNA-binding domain"/>
    <property type="match status" value="1"/>
</dbReference>
<protein>
    <submittedName>
        <fullName evidence="5">DNA-binding transcriptional ArsR family regulator</fullName>
    </submittedName>
</protein>
<dbReference type="PRINTS" id="PR00778">
    <property type="entry name" value="HTHARSR"/>
</dbReference>
<dbReference type="EMBL" id="JACHIA010000015">
    <property type="protein sequence ID" value="MBB6072489.1"/>
    <property type="molecule type" value="Genomic_DNA"/>
</dbReference>
<dbReference type="Pfam" id="PF01022">
    <property type="entry name" value="HTH_5"/>
    <property type="match status" value="1"/>
</dbReference>
<dbReference type="AlphaFoldDB" id="A0A841H3W1"/>
<dbReference type="PROSITE" id="PS50987">
    <property type="entry name" value="HTH_ARSR_2"/>
    <property type="match status" value="1"/>
</dbReference>
<evidence type="ECO:0000313" key="6">
    <source>
        <dbReference type="Proteomes" id="UP000582837"/>
    </source>
</evidence>
<evidence type="ECO:0000259" key="4">
    <source>
        <dbReference type="PROSITE" id="PS50987"/>
    </source>
</evidence>
<dbReference type="SMART" id="SM00418">
    <property type="entry name" value="HTH_ARSR"/>
    <property type="match status" value="1"/>
</dbReference>
<gene>
    <name evidence="5" type="ORF">HNQ61_004151</name>
</gene>
<keyword evidence="6" id="KW-1185">Reference proteome</keyword>